<evidence type="ECO:0000256" key="1">
    <source>
        <dbReference type="ARBA" id="ARBA00022603"/>
    </source>
</evidence>
<dbReference type="GO" id="GO:0008168">
    <property type="term" value="F:methyltransferase activity"/>
    <property type="evidence" value="ECO:0007669"/>
    <property type="project" value="UniProtKB-KW"/>
</dbReference>
<evidence type="ECO:0000313" key="5">
    <source>
        <dbReference type="Proteomes" id="UP000681075"/>
    </source>
</evidence>
<proteinExistence type="predicted"/>
<sequence length="257" mass="26850">MPGTRLMTNADARPATSTDTLLNGRVQLIQPTAGYRAAIDPVLLAAAVPARAGETVLELGCGVGAALFCLAARVPDIELVGVESDAETARLARENASANGVGARVQIVHADVGAAPAGAFARVLLNPPYLEAGAHDPSPEPRKAKAHCHVDGDDLARWINVARTRLVHRGTLSLIHRADRLAVILAALDPYFGDVRILPLWPKRGVAAKRVLVQAAIGSRAPSSLLPGLVLHQDDGAYSDAARAILWDGAALPLEAP</sequence>
<dbReference type="CDD" id="cd02440">
    <property type="entry name" value="AdoMet_MTases"/>
    <property type="match status" value="1"/>
</dbReference>
<evidence type="ECO:0000313" key="4">
    <source>
        <dbReference type="EMBL" id="GIL38320.1"/>
    </source>
</evidence>
<keyword evidence="2" id="KW-0949">S-adenosyl-L-methionine</keyword>
<dbReference type="PANTHER" id="PTHR47739:SF1">
    <property type="entry name" value="TRNA1(VAL) (ADENINE(37)-N6)-METHYLTRANSFERASE"/>
    <property type="match status" value="1"/>
</dbReference>
<dbReference type="GO" id="GO:0032259">
    <property type="term" value="P:methylation"/>
    <property type="evidence" value="ECO:0007669"/>
    <property type="project" value="UniProtKB-KW"/>
</dbReference>
<feature type="domain" description="Methyltransferase small" evidence="3">
    <location>
        <begin position="43"/>
        <end position="134"/>
    </location>
</feature>
<dbReference type="InterPro" id="IPR029063">
    <property type="entry name" value="SAM-dependent_MTases_sf"/>
</dbReference>
<dbReference type="InterPro" id="IPR050210">
    <property type="entry name" value="tRNA_Adenine-N(6)_MTase"/>
</dbReference>
<evidence type="ECO:0000256" key="2">
    <source>
        <dbReference type="ARBA" id="ARBA00022691"/>
    </source>
</evidence>
<dbReference type="PANTHER" id="PTHR47739">
    <property type="entry name" value="TRNA1(VAL) (ADENINE(37)-N6)-METHYLTRANSFERASE"/>
    <property type="match status" value="1"/>
</dbReference>
<dbReference type="Proteomes" id="UP000681075">
    <property type="component" value="Unassembled WGS sequence"/>
</dbReference>
<name>A0A8S8XAQ6_9PROT</name>
<keyword evidence="1 4" id="KW-0808">Transferase</keyword>
<evidence type="ECO:0000259" key="3">
    <source>
        <dbReference type="Pfam" id="PF05175"/>
    </source>
</evidence>
<reference evidence="4" key="1">
    <citation type="submission" date="2021-02" db="EMBL/GenBank/DDBJ databases">
        <title>Genome sequence of Rhodospirillales sp. strain TMPK1 isolated from soil.</title>
        <authorList>
            <person name="Nakai R."/>
            <person name="Kusada H."/>
            <person name="Tamaki H."/>
        </authorList>
    </citation>
    <scope>NUCLEOTIDE SEQUENCE</scope>
    <source>
        <strain evidence="4">TMPK1</strain>
    </source>
</reference>
<keyword evidence="1 4" id="KW-0489">Methyltransferase</keyword>
<dbReference type="Gene3D" id="3.40.50.150">
    <property type="entry name" value="Vaccinia Virus protein VP39"/>
    <property type="match status" value="1"/>
</dbReference>
<keyword evidence="5" id="KW-1185">Reference proteome</keyword>
<dbReference type="Pfam" id="PF05175">
    <property type="entry name" value="MTS"/>
    <property type="match status" value="1"/>
</dbReference>
<organism evidence="4 5">
    <name type="scientific">Roseiterribacter gracilis</name>
    <dbReference type="NCBI Taxonomy" id="2812848"/>
    <lineage>
        <taxon>Bacteria</taxon>
        <taxon>Pseudomonadati</taxon>
        <taxon>Pseudomonadota</taxon>
        <taxon>Alphaproteobacteria</taxon>
        <taxon>Rhodospirillales</taxon>
        <taxon>Roseiterribacteraceae</taxon>
        <taxon>Roseiterribacter</taxon>
    </lineage>
</organism>
<dbReference type="InterPro" id="IPR007848">
    <property type="entry name" value="Small_mtfrase_dom"/>
</dbReference>
<dbReference type="SUPFAM" id="SSF53335">
    <property type="entry name" value="S-adenosyl-L-methionine-dependent methyltransferases"/>
    <property type="match status" value="1"/>
</dbReference>
<comment type="caution">
    <text evidence="4">The sequence shown here is derived from an EMBL/GenBank/DDBJ whole genome shotgun (WGS) entry which is preliminary data.</text>
</comment>
<dbReference type="AlphaFoldDB" id="A0A8S8XAQ6"/>
<gene>
    <name evidence="4" type="ORF">TMPK1_05570</name>
</gene>
<dbReference type="EMBL" id="BOPV01000001">
    <property type="protein sequence ID" value="GIL38320.1"/>
    <property type="molecule type" value="Genomic_DNA"/>
</dbReference>
<protein>
    <submittedName>
        <fullName evidence="4">Methyltransferase</fullName>
    </submittedName>
</protein>
<accession>A0A8S8XAQ6</accession>